<gene>
    <name evidence="2" type="ORF">OVN521_LOCUS32330</name>
    <name evidence="1" type="ORF">UXM345_LOCUS20240</name>
</gene>
<dbReference type="Proteomes" id="UP000663866">
    <property type="component" value="Unassembled WGS sequence"/>
</dbReference>
<organism evidence="2 3">
    <name type="scientific">Rotaria magnacalcarata</name>
    <dbReference type="NCBI Taxonomy" id="392030"/>
    <lineage>
        <taxon>Eukaryota</taxon>
        <taxon>Metazoa</taxon>
        <taxon>Spiralia</taxon>
        <taxon>Gnathifera</taxon>
        <taxon>Rotifera</taxon>
        <taxon>Eurotatoria</taxon>
        <taxon>Bdelloidea</taxon>
        <taxon>Philodinida</taxon>
        <taxon>Philodinidae</taxon>
        <taxon>Rotaria</taxon>
    </lineage>
</organism>
<evidence type="ECO:0000313" key="3">
    <source>
        <dbReference type="Proteomes" id="UP000663866"/>
    </source>
</evidence>
<reference evidence="2" key="1">
    <citation type="submission" date="2021-02" db="EMBL/GenBank/DDBJ databases">
        <authorList>
            <person name="Nowell W R."/>
        </authorList>
    </citation>
    <scope>NUCLEOTIDE SEQUENCE</scope>
</reference>
<dbReference type="Gene3D" id="1.25.40.10">
    <property type="entry name" value="Tetratricopeptide repeat domain"/>
    <property type="match status" value="1"/>
</dbReference>
<keyword evidence="3" id="KW-1185">Reference proteome</keyword>
<sequence>MKAALNSSIDLDTFDRFLYDIGISSWSDIQYVLPPKQQQLDLNNAKSVCAYADKLFRHHDDSVAGMEVATWYLKAIDLEGKLQPMNYLNLFKMHLKVAECLENDKIYYDKAKNIVTNLTEENGPLQTARLYFKLAQHCSLYSDRDHGEALNCYLACLHTQQEALPENDLNIALTYKQIATLHNDHLSSHEIREPSFSEYLAYTSIAEFFMGKCLPIQLKTLPATHPELAKTYFWFRSFYLSAFQRNIALALEYFEKAINIFQTITLGSRWHSRAIRHVHDIKSGFYMASQNYRTPYEN</sequence>
<dbReference type="Proteomes" id="UP000663842">
    <property type="component" value="Unassembled WGS sequence"/>
</dbReference>
<dbReference type="EMBL" id="CAJOBG010022925">
    <property type="protein sequence ID" value="CAF4331508.1"/>
    <property type="molecule type" value="Genomic_DNA"/>
</dbReference>
<protein>
    <submittedName>
        <fullName evidence="2">Uncharacterized protein</fullName>
    </submittedName>
</protein>
<name>A0A820JUL2_9BILA</name>
<accession>A0A820JUL2</accession>
<dbReference type="InterPro" id="IPR011990">
    <property type="entry name" value="TPR-like_helical_dom_sf"/>
</dbReference>
<comment type="caution">
    <text evidence="2">The sequence shown here is derived from an EMBL/GenBank/DDBJ whole genome shotgun (WGS) entry which is preliminary data.</text>
</comment>
<evidence type="ECO:0000313" key="2">
    <source>
        <dbReference type="EMBL" id="CAF4331508.1"/>
    </source>
</evidence>
<dbReference type="EMBL" id="CAJOBF010002991">
    <property type="protein sequence ID" value="CAF4067752.1"/>
    <property type="molecule type" value="Genomic_DNA"/>
</dbReference>
<proteinExistence type="predicted"/>
<evidence type="ECO:0000313" key="1">
    <source>
        <dbReference type="EMBL" id="CAF4067752.1"/>
    </source>
</evidence>
<dbReference type="AlphaFoldDB" id="A0A820JUL2"/>